<keyword evidence="4" id="KW-1185">Reference proteome</keyword>
<dbReference type="eggNOG" id="COG0287">
    <property type="taxonomic scope" value="Bacteria"/>
</dbReference>
<feature type="domain" description="Prephenate/arogenate dehydrogenase" evidence="2">
    <location>
        <begin position="1"/>
        <end position="279"/>
    </location>
</feature>
<comment type="caution">
    <text evidence="3">The sequence shown here is derived from an EMBL/GenBank/DDBJ whole genome shotgun (WGS) entry which is preliminary data.</text>
</comment>
<dbReference type="Pfam" id="PF20463">
    <property type="entry name" value="PDH_C"/>
    <property type="match status" value="1"/>
</dbReference>
<dbReference type="InterPro" id="IPR050812">
    <property type="entry name" value="Preph/Arog_dehydrog"/>
</dbReference>
<reference evidence="3 4" key="1">
    <citation type="submission" date="2013-08" db="EMBL/GenBank/DDBJ databases">
        <title>Flavobacterium limnosediminis JC2902 genome sequencing.</title>
        <authorList>
            <person name="Lee K."/>
            <person name="Yi H."/>
            <person name="Park S."/>
            <person name="Chun J."/>
        </authorList>
    </citation>
    <scope>NUCLEOTIDE SEQUENCE [LARGE SCALE GENOMIC DNA]</scope>
    <source>
        <strain evidence="3 4">JC2902</strain>
    </source>
</reference>
<dbReference type="FunFam" id="3.40.50.720:FF:000208">
    <property type="entry name" value="Prephenate dehydrogenase"/>
    <property type="match status" value="1"/>
</dbReference>
<dbReference type="InterPro" id="IPR046826">
    <property type="entry name" value="PDH_N"/>
</dbReference>
<evidence type="ECO:0000256" key="1">
    <source>
        <dbReference type="ARBA" id="ARBA00023002"/>
    </source>
</evidence>
<accession>V6SSZ0</accession>
<gene>
    <name evidence="3" type="ORF">FLJC2902T_00360</name>
</gene>
<dbReference type="InterPro" id="IPR036291">
    <property type="entry name" value="NAD(P)-bd_dom_sf"/>
</dbReference>
<dbReference type="Gene3D" id="3.40.50.720">
    <property type="entry name" value="NAD(P)-binding Rossmann-like Domain"/>
    <property type="match status" value="1"/>
</dbReference>
<dbReference type="EC" id="1.3.1.12" evidence="3"/>
<dbReference type="SUPFAM" id="SSF48179">
    <property type="entry name" value="6-phosphogluconate dehydrogenase C-terminal domain-like"/>
    <property type="match status" value="1"/>
</dbReference>
<dbReference type="Gene3D" id="1.10.3660.10">
    <property type="entry name" value="6-phosphogluconate dehydrogenase C-terminal like domain"/>
    <property type="match status" value="1"/>
</dbReference>
<dbReference type="NCBIfam" id="NF006307">
    <property type="entry name" value="PRK08507.1"/>
    <property type="match status" value="1"/>
</dbReference>
<name>V6SSZ0_9FLAO</name>
<proteinExistence type="predicted"/>
<dbReference type="Proteomes" id="UP000018004">
    <property type="component" value="Unassembled WGS sequence"/>
</dbReference>
<sequence>MGLIGGSFALDLKGINPEATMYGIDTSEDHLDKAIELGIIQEKAVFEDLAQADWVILAIPVDKMVEVLPRILDVIKDDAIVLDVGSTKEQICKSVENHPKRRNFMAAHPIAGTEFSGPTSAQRGLFIGKTNIICEVEKTASGFQQKALEFFDAIGMHIRYMDPKSHDKHIAYVSHLSHISSFMLGKTVIEKEKNERDIFDMAGSGFESTVRLAKSSPSMWTPIFKQNKDEVLQPLREYIDNLNRFKELLENEDFEAIYAEMQQTNRIKEILEGIHLKKMKL</sequence>
<evidence type="ECO:0000313" key="4">
    <source>
        <dbReference type="Proteomes" id="UP000018004"/>
    </source>
</evidence>
<dbReference type="InterPro" id="IPR046825">
    <property type="entry name" value="PDH_C"/>
</dbReference>
<dbReference type="PANTHER" id="PTHR21363:SF0">
    <property type="entry name" value="PREPHENATE DEHYDROGENASE [NADP(+)]"/>
    <property type="match status" value="1"/>
</dbReference>
<organism evidence="3 4">
    <name type="scientific">Flavobacterium limnosediminis JC2902</name>
    <dbReference type="NCBI Taxonomy" id="1341181"/>
    <lineage>
        <taxon>Bacteria</taxon>
        <taxon>Pseudomonadati</taxon>
        <taxon>Bacteroidota</taxon>
        <taxon>Flavobacteriia</taxon>
        <taxon>Flavobacteriales</taxon>
        <taxon>Flavobacteriaceae</taxon>
        <taxon>Flavobacterium</taxon>
    </lineage>
</organism>
<dbReference type="PATRIC" id="fig|1341181.4.peg.34"/>
<dbReference type="PANTHER" id="PTHR21363">
    <property type="entry name" value="PREPHENATE DEHYDROGENASE"/>
    <property type="match status" value="1"/>
</dbReference>
<dbReference type="GO" id="GO:0070403">
    <property type="term" value="F:NAD+ binding"/>
    <property type="evidence" value="ECO:0007669"/>
    <property type="project" value="InterPro"/>
</dbReference>
<keyword evidence="1 3" id="KW-0560">Oxidoreductase</keyword>
<dbReference type="STRING" id="1341181.FLJC2902T_00360"/>
<dbReference type="GO" id="GO:0006571">
    <property type="term" value="P:tyrosine biosynthetic process"/>
    <property type="evidence" value="ECO:0007669"/>
    <property type="project" value="InterPro"/>
</dbReference>
<evidence type="ECO:0000313" key="3">
    <source>
        <dbReference type="EMBL" id="ESU29569.1"/>
    </source>
</evidence>
<dbReference type="PROSITE" id="PS51176">
    <property type="entry name" value="PDH_ADH"/>
    <property type="match status" value="1"/>
</dbReference>
<dbReference type="GO" id="GO:0008977">
    <property type="term" value="F:prephenate dehydrogenase (NAD+) activity"/>
    <property type="evidence" value="ECO:0007669"/>
    <property type="project" value="UniProtKB-EC"/>
</dbReference>
<dbReference type="InterPro" id="IPR008927">
    <property type="entry name" value="6-PGluconate_DH-like_C_sf"/>
</dbReference>
<protein>
    <submittedName>
        <fullName evidence="3">Prephenate dehydrogenase</fullName>
        <ecNumber evidence="3">1.3.1.12</ecNumber>
    </submittedName>
</protein>
<dbReference type="EMBL" id="AVGG01000001">
    <property type="protein sequence ID" value="ESU29569.1"/>
    <property type="molecule type" value="Genomic_DNA"/>
</dbReference>
<evidence type="ECO:0000259" key="2">
    <source>
        <dbReference type="PROSITE" id="PS51176"/>
    </source>
</evidence>
<dbReference type="AlphaFoldDB" id="V6SSZ0"/>
<dbReference type="GO" id="GO:0004665">
    <property type="term" value="F:prephenate dehydrogenase (NADP+) activity"/>
    <property type="evidence" value="ECO:0007669"/>
    <property type="project" value="InterPro"/>
</dbReference>
<dbReference type="InterPro" id="IPR003099">
    <property type="entry name" value="Prephen_DH"/>
</dbReference>
<dbReference type="Pfam" id="PF02153">
    <property type="entry name" value="PDH_N"/>
    <property type="match status" value="1"/>
</dbReference>
<dbReference type="SUPFAM" id="SSF51735">
    <property type="entry name" value="NAD(P)-binding Rossmann-fold domains"/>
    <property type="match status" value="1"/>
</dbReference>